<dbReference type="OMA" id="KEWARYK"/>
<evidence type="ECO:0000256" key="4">
    <source>
        <dbReference type="ARBA" id="ARBA00022980"/>
    </source>
</evidence>
<keyword evidence="3" id="KW-0809">Transit peptide</keyword>
<evidence type="ECO:0000256" key="3">
    <source>
        <dbReference type="ARBA" id="ARBA00022946"/>
    </source>
</evidence>
<dbReference type="EnsemblMetazoa" id="G27562.1">
    <property type="protein sequence ID" value="G27562.1:cds"/>
    <property type="gene ID" value="G27562"/>
</dbReference>
<evidence type="ECO:0000256" key="7">
    <source>
        <dbReference type="ARBA" id="ARBA00035192"/>
    </source>
</evidence>
<keyword evidence="5" id="KW-0496">Mitochondrion</keyword>
<reference evidence="9" key="1">
    <citation type="submission" date="2022-08" db="UniProtKB">
        <authorList>
            <consortium name="EnsemblMetazoa"/>
        </authorList>
    </citation>
    <scope>IDENTIFICATION</scope>
    <source>
        <strain evidence="9">05x7-T-G4-1.051#20</strain>
    </source>
</reference>
<evidence type="ECO:0000256" key="8">
    <source>
        <dbReference type="ARBA" id="ARBA00083752"/>
    </source>
</evidence>
<evidence type="ECO:0000313" key="9">
    <source>
        <dbReference type="EnsemblMetazoa" id="G27562.3:cds"/>
    </source>
</evidence>
<keyword evidence="4" id="KW-0689">Ribosomal protein</keyword>
<name>A0A8W8LBW4_MAGGI</name>
<dbReference type="PANTHER" id="PTHR13359:SF2">
    <property type="entry name" value="LARGE RIBOSOMAL SUBUNIT PROTEIN ML40"/>
    <property type="match status" value="1"/>
</dbReference>
<dbReference type="RefSeq" id="XP_011428005.1">
    <property type="nucleotide sequence ID" value="XM_011429703.4"/>
</dbReference>
<sequence length="200" mass="23630">MALSSFKQCNRILQAGSFNKLLCNSFHTCKPQYFHESGTLNAMPMKRKVKIDPRIILEREQKKKKKIENELMKLERLERTLKPVDEFDSQRRLKRVASERTRENTELTREEKLKRFHLEKKWCVYSYKQYKAVCGQINQATKFAAEALAELRKESEELYVQAIQEDPSILSYSKSGPTETPPIKNYQFPDGEYNEVTKVW</sequence>
<accession>A0A8W8LBW4</accession>
<dbReference type="Proteomes" id="UP000005408">
    <property type="component" value="Unassembled WGS sequence"/>
</dbReference>
<keyword evidence="10" id="KW-1185">Reference proteome</keyword>
<evidence type="ECO:0000256" key="2">
    <source>
        <dbReference type="ARBA" id="ARBA00009360"/>
    </source>
</evidence>
<protein>
    <recommendedName>
        <fullName evidence="7">Large ribosomal subunit protein mL40</fullName>
    </recommendedName>
    <alternativeName>
        <fullName evidence="8">39S ribosomal protein L40, mitochondrial</fullName>
    </alternativeName>
</protein>
<dbReference type="EnsemblMetazoa" id="G27562.3">
    <property type="protein sequence ID" value="G27562.3:cds"/>
    <property type="gene ID" value="G27562"/>
</dbReference>
<dbReference type="AlphaFoldDB" id="A0A8W8LBW4"/>
<dbReference type="InterPro" id="IPR039145">
    <property type="entry name" value="Ribosomal_mL40_metazoa/plant"/>
</dbReference>
<evidence type="ECO:0000256" key="6">
    <source>
        <dbReference type="ARBA" id="ARBA00023274"/>
    </source>
</evidence>
<dbReference type="GO" id="GO:0005762">
    <property type="term" value="C:mitochondrial large ribosomal subunit"/>
    <property type="evidence" value="ECO:0007669"/>
    <property type="project" value="InterPro"/>
</dbReference>
<dbReference type="Pfam" id="PF09812">
    <property type="entry name" value="MRP-L28"/>
    <property type="match status" value="1"/>
</dbReference>
<dbReference type="OrthoDB" id="5977625at2759"/>
<dbReference type="PANTHER" id="PTHR13359">
    <property type="entry name" value="39S RIBOSOMAL PROTEIN L40, MITOCHONDRIAL"/>
    <property type="match status" value="1"/>
</dbReference>
<dbReference type="Gene3D" id="6.10.250.3440">
    <property type="match status" value="1"/>
</dbReference>
<dbReference type="InterPro" id="IPR019192">
    <property type="entry name" value="Ribosomal_mL40"/>
</dbReference>
<dbReference type="FunFam" id="6.10.250.3440:FF:000001">
    <property type="entry name" value="Mitochondrial ribosomal protein L40"/>
    <property type="match status" value="1"/>
</dbReference>
<dbReference type="KEGG" id="crg:105328710"/>
<comment type="subcellular location">
    <subcellularLocation>
        <location evidence="1">Mitochondrion</location>
    </subcellularLocation>
</comment>
<keyword evidence="6" id="KW-0687">Ribonucleoprotein</keyword>
<organism evidence="9 10">
    <name type="scientific">Magallana gigas</name>
    <name type="common">Pacific oyster</name>
    <name type="synonym">Crassostrea gigas</name>
    <dbReference type="NCBI Taxonomy" id="29159"/>
    <lineage>
        <taxon>Eukaryota</taxon>
        <taxon>Metazoa</taxon>
        <taxon>Spiralia</taxon>
        <taxon>Lophotrochozoa</taxon>
        <taxon>Mollusca</taxon>
        <taxon>Bivalvia</taxon>
        <taxon>Autobranchia</taxon>
        <taxon>Pteriomorphia</taxon>
        <taxon>Ostreida</taxon>
        <taxon>Ostreoidea</taxon>
        <taxon>Ostreidae</taxon>
        <taxon>Magallana</taxon>
    </lineage>
</organism>
<comment type="similarity">
    <text evidence="2">Belongs to the mitochondrion-specific ribosomal protein mL40 family.</text>
</comment>
<evidence type="ECO:0000256" key="5">
    <source>
        <dbReference type="ARBA" id="ARBA00023128"/>
    </source>
</evidence>
<evidence type="ECO:0000256" key="1">
    <source>
        <dbReference type="ARBA" id="ARBA00004173"/>
    </source>
</evidence>
<evidence type="ECO:0000313" key="10">
    <source>
        <dbReference type="Proteomes" id="UP000005408"/>
    </source>
</evidence>
<dbReference type="GeneID" id="105328710"/>
<proteinExistence type="inferred from homology"/>